<sequence>MREQQMKIVYCINNTWYAGGMTRVLANKANYLAAQGYEVVVITTDQGGHIPHYPLSEKIQQIDLGINYLGADRKGTAAKIIYTLCGLWQHKQKLRKLLKELKADTVVSMFTREMFVLPGIQDGSKKVLEIHTSRYNWLRLRKNKGIIGKLQNVLDFYTVKRFDHFVVLTEQDEVFWRGIKHISVIPNANSFEPKESSALDQKTVLAVGRCDEGKNFKDIIEAWAIIQPIHPDWRLKIIGDGELRGSLKKQTERLRLDSSVMLQPYTRDIVSEYLNSSVFVLSSIYEGLGMVLLEAQSCGVPLVAYDCQCGPREIIVEGENGFLVDVGDVDALANRIIRLIENEPLRVKMGQAAKENSKRFSEKIIMQKWLDLFHQLQKGRDNWWG</sequence>
<dbReference type="Proteomes" id="UP000292855">
    <property type="component" value="Unassembled WGS sequence"/>
</dbReference>
<comment type="caution">
    <text evidence="3">The sequence shown here is derived from an EMBL/GenBank/DDBJ whole genome shotgun (WGS) entry which is preliminary data.</text>
</comment>
<name>A0A4Q6XYP0_9SPHI</name>
<dbReference type="InterPro" id="IPR028098">
    <property type="entry name" value="Glyco_trans_4-like_N"/>
</dbReference>
<evidence type="ECO:0000259" key="1">
    <source>
        <dbReference type="Pfam" id="PF00534"/>
    </source>
</evidence>
<dbReference type="InterPro" id="IPR001296">
    <property type="entry name" value="Glyco_trans_1"/>
</dbReference>
<evidence type="ECO:0000313" key="3">
    <source>
        <dbReference type="EMBL" id="RZF61686.1"/>
    </source>
</evidence>
<feature type="domain" description="Glycosyl transferase family 1" evidence="1">
    <location>
        <begin position="193"/>
        <end position="355"/>
    </location>
</feature>
<organism evidence="3 4">
    <name type="scientific">Sphingobacterium corticibacterium</name>
    <dbReference type="NCBI Taxonomy" id="2484746"/>
    <lineage>
        <taxon>Bacteria</taxon>
        <taxon>Pseudomonadati</taxon>
        <taxon>Bacteroidota</taxon>
        <taxon>Sphingobacteriia</taxon>
        <taxon>Sphingobacteriales</taxon>
        <taxon>Sphingobacteriaceae</taxon>
        <taxon>Sphingobacterium</taxon>
    </lineage>
</organism>
<evidence type="ECO:0000259" key="2">
    <source>
        <dbReference type="Pfam" id="PF13439"/>
    </source>
</evidence>
<dbReference type="OrthoDB" id="9811239at2"/>
<dbReference type="Gene3D" id="3.40.50.2000">
    <property type="entry name" value="Glycogen Phosphorylase B"/>
    <property type="match status" value="2"/>
</dbReference>
<evidence type="ECO:0000313" key="4">
    <source>
        <dbReference type="Proteomes" id="UP000292855"/>
    </source>
</evidence>
<dbReference type="PANTHER" id="PTHR12526">
    <property type="entry name" value="GLYCOSYLTRANSFERASE"/>
    <property type="match status" value="1"/>
</dbReference>
<accession>A0A4Q6XYP0</accession>
<dbReference type="CDD" id="cd03820">
    <property type="entry name" value="GT4_AmsD-like"/>
    <property type="match status" value="1"/>
</dbReference>
<reference evidence="3 4" key="1">
    <citation type="submission" date="2019-02" db="EMBL/GenBank/DDBJ databases">
        <authorList>
            <person name="Li Y."/>
        </authorList>
    </citation>
    <scope>NUCLEOTIDE SEQUENCE [LARGE SCALE GENOMIC DNA]</scope>
    <source>
        <strain evidence="3 4">30C10-4-7</strain>
    </source>
</reference>
<feature type="domain" description="Glycosyltransferase subfamily 4-like N-terminal" evidence="2">
    <location>
        <begin position="19"/>
        <end position="187"/>
    </location>
</feature>
<dbReference type="Pfam" id="PF13439">
    <property type="entry name" value="Glyco_transf_4"/>
    <property type="match status" value="1"/>
</dbReference>
<dbReference type="GO" id="GO:0016757">
    <property type="term" value="F:glycosyltransferase activity"/>
    <property type="evidence" value="ECO:0007669"/>
    <property type="project" value="InterPro"/>
</dbReference>
<proteinExistence type="predicted"/>
<dbReference type="AlphaFoldDB" id="A0A4Q6XYP0"/>
<gene>
    <name evidence="3" type="ORF">EWE74_02255</name>
</gene>
<dbReference type="SUPFAM" id="SSF53756">
    <property type="entry name" value="UDP-Glycosyltransferase/glycogen phosphorylase"/>
    <property type="match status" value="1"/>
</dbReference>
<dbReference type="PANTHER" id="PTHR12526:SF630">
    <property type="entry name" value="GLYCOSYLTRANSFERASE"/>
    <property type="match status" value="1"/>
</dbReference>
<protein>
    <submittedName>
        <fullName evidence="3">Glycosyltransferase family 4 protein</fullName>
    </submittedName>
</protein>
<dbReference type="Pfam" id="PF00534">
    <property type="entry name" value="Glycos_transf_1"/>
    <property type="match status" value="1"/>
</dbReference>
<keyword evidence="3" id="KW-0808">Transferase</keyword>
<keyword evidence="4" id="KW-1185">Reference proteome</keyword>
<dbReference type="EMBL" id="SGIT01000001">
    <property type="protein sequence ID" value="RZF61686.1"/>
    <property type="molecule type" value="Genomic_DNA"/>
</dbReference>